<evidence type="ECO:0000259" key="1">
    <source>
        <dbReference type="Pfam" id="PF13966"/>
    </source>
</evidence>
<dbReference type="InterPro" id="IPR026960">
    <property type="entry name" value="RVT-Znf"/>
</dbReference>
<name>A0AAW2T968_9LAMI</name>
<dbReference type="AlphaFoldDB" id="A0AAW2T968"/>
<dbReference type="EMBL" id="JACGWN010000015">
    <property type="protein sequence ID" value="KAL0401240.1"/>
    <property type="molecule type" value="Genomic_DNA"/>
</dbReference>
<protein>
    <recommendedName>
        <fullName evidence="1">Reverse transcriptase zinc-binding domain-containing protein</fullName>
    </recommendedName>
</protein>
<comment type="caution">
    <text evidence="2">The sequence shown here is derived from an EMBL/GenBank/DDBJ whole genome shotgun (WGS) entry which is preliminary data.</text>
</comment>
<evidence type="ECO:0000313" key="2">
    <source>
        <dbReference type="EMBL" id="KAL0401240.1"/>
    </source>
</evidence>
<dbReference type="Pfam" id="PF13966">
    <property type="entry name" value="zf-RVT"/>
    <property type="match status" value="1"/>
</dbReference>
<sequence>MGIGGVLNAVLRQKYFPEATFFEARLGLSPSYTWRSIWEARDLLVAGIRWQVGDGNSILILGIHGSHDPQPFSLSPVLPHFEAIRQWNRSLQLIKIGMKLLSEPNLSSRRRIVACDMRIGGSCPQLGRSWSFIWSSKALPKVMLFAWKCAMEPLPTSVNLKRRGVLVDEECGGCLATKKDVLHVL</sequence>
<reference evidence="2" key="2">
    <citation type="journal article" date="2024" name="Plant">
        <title>Genomic evolution and insights into agronomic trait innovations of Sesamum species.</title>
        <authorList>
            <person name="Miao H."/>
            <person name="Wang L."/>
            <person name="Qu L."/>
            <person name="Liu H."/>
            <person name="Sun Y."/>
            <person name="Le M."/>
            <person name="Wang Q."/>
            <person name="Wei S."/>
            <person name="Zheng Y."/>
            <person name="Lin W."/>
            <person name="Duan Y."/>
            <person name="Cao H."/>
            <person name="Xiong S."/>
            <person name="Wang X."/>
            <person name="Wei L."/>
            <person name="Li C."/>
            <person name="Ma Q."/>
            <person name="Ju M."/>
            <person name="Zhao R."/>
            <person name="Li G."/>
            <person name="Mu C."/>
            <person name="Tian Q."/>
            <person name="Mei H."/>
            <person name="Zhang T."/>
            <person name="Gao T."/>
            <person name="Zhang H."/>
        </authorList>
    </citation>
    <scope>NUCLEOTIDE SEQUENCE</scope>
    <source>
        <strain evidence="2">KEN1</strain>
    </source>
</reference>
<organism evidence="2">
    <name type="scientific">Sesamum latifolium</name>
    <dbReference type="NCBI Taxonomy" id="2727402"/>
    <lineage>
        <taxon>Eukaryota</taxon>
        <taxon>Viridiplantae</taxon>
        <taxon>Streptophyta</taxon>
        <taxon>Embryophyta</taxon>
        <taxon>Tracheophyta</taxon>
        <taxon>Spermatophyta</taxon>
        <taxon>Magnoliopsida</taxon>
        <taxon>eudicotyledons</taxon>
        <taxon>Gunneridae</taxon>
        <taxon>Pentapetalae</taxon>
        <taxon>asterids</taxon>
        <taxon>lamiids</taxon>
        <taxon>Lamiales</taxon>
        <taxon>Pedaliaceae</taxon>
        <taxon>Sesamum</taxon>
    </lineage>
</organism>
<feature type="domain" description="Reverse transcriptase zinc-binding" evidence="1">
    <location>
        <begin position="129"/>
        <end position="184"/>
    </location>
</feature>
<proteinExistence type="predicted"/>
<accession>A0AAW2T968</accession>
<gene>
    <name evidence="2" type="ORF">Slati_4153900</name>
</gene>
<reference evidence="2" key="1">
    <citation type="submission" date="2020-06" db="EMBL/GenBank/DDBJ databases">
        <authorList>
            <person name="Li T."/>
            <person name="Hu X."/>
            <person name="Zhang T."/>
            <person name="Song X."/>
            <person name="Zhang H."/>
            <person name="Dai N."/>
            <person name="Sheng W."/>
            <person name="Hou X."/>
            <person name="Wei L."/>
        </authorList>
    </citation>
    <scope>NUCLEOTIDE SEQUENCE</scope>
    <source>
        <strain evidence="2">KEN1</strain>
        <tissue evidence="2">Leaf</tissue>
    </source>
</reference>